<sequence>MPERTTEDDGGAGQIGAGTEVVYSSADDRAEGTDLSVAVIESLAEAKGVTPIDIQQPLYDVVDPDALDRLFTDGEGSVSGRVVFEFDAHEITVHSDGDILVRRVDPS</sequence>
<dbReference type="InterPro" id="IPR040624">
    <property type="entry name" value="HalOD1"/>
</dbReference>
<gene>
    <name evidence="2" type="ORF">ACFQMA_04225</name>
</gene>
<dbReference type="Proteomes" id="UP001596432">
    <property type="component" value="Unassembled WGS sequence"/>
</dbReference>
<name>A0ABD5Y3T2_9EURY</name>
<comment type="caution">
    <text evidence="2">The sequence shown here is derived from an EMBL/GenBank/DDBJ whole genome shotgun (WGS) entry which is preliminary data.</text>
</comment>
<keyword evidence="3" id="KW-1185">Reference proteome</keyword>
<dbReference type="GeneID" id="78819292"/>
<feature type="domain" description="Halobacterial output" evidence="1">
    <location>
        <begin position="33"/>
        <end position="102"/>
    </location>
</feature>
<dbReference type="AlphaFoldDB" id="A0ABD5Y3T2"/>
<organism evidence="2 3">
    <name type="scientific">Halosimplex aquaticum</name>
    <dbReference type="NCBI Taxonomy" id="3026162"/>
    <lineage>
        <taxon>Archaea</taxon>
        <taxon>Methanobacteriati</taxon>
        <taxon>Methanobacteriota</taxon>
        <taxon>Stenosarchaea group</taxon>
        <taxon>Halobacteria</taxon>
        <taxon>Halobacteriales</taxon>
        <taxon>Haloarculaceae</taxon>
        <taxon>Halosimplex</taxon>
    </lineage>
</organism>
<dbReference type="RefSeq" id="WP_274324645.1">
    <property type="nucleotide sequence ID" value="NZ_CP118158.1"/>
</dbReference>
<reference evidence="2 3" key="1">
    <citation type="journal article" date="2019" name="Int. J. Syst. Evol. Microbiol.">
        <title>The Global Catalogue of Microorganisms (GCM) 10K type strain sequencing project: providing services to taxonomists for standard genome sequencing and annotation.</title>
        <authorList>
            <consortium name="The Broad Institute Genomics Platform"/>
            <consortium name="The Broad Institute Genome Sequencing Center for Infectious Disease"/>
            <person name="Wu L."/>
            <person name="Ma J."/>
        </authorList>
    </citation>
    <scope>NUCLEOTIDE SEQUENCE [LARGE SCALE GENOMIC DNA]</scope>
    <source>
        <strain evidence="2 3">XZYJT29</strain>
    </source>
</reference>
<dbReference type="EMBL" id="JBHTAS010000001">
    <property type="protein sequence ID" value="MFC7139044.1"/>
    <property type="molecule type" value="Genomic_DNA"/>
</dbReference>
<evidence type="ECO:0000259" key="1">
    <source>
        <dbReference type="Pfam" id="PF18545"/>
    </source>
</evidence>
<evidence type="ECO:0000313" key="3">
    <source>
        <dbReference type="Proteomes" id="UP001596432"/>
    </source>
</evidence>
<evidence type="ECO:0000313" key="2">
    <source>
        <dbReference type="EMBL" id="MFC7139044.1"/>
    </source>
</evidence>
<protein>
    <submittedName>
        <fullName evidence="2">HalOD1 output domain-containing protein</fullName>
    </submittedName>
</protein>
<dbReference type="Pfam" id="PF18545">
    <property type="entry name" value="HalOD1"/>
    <property type="match status" value="1"/>
</dbReference>
<proteinExistence type="predicted"/>
<accession>A0ABD5Y3T2</accession>